<proteinExistence type="predicted"/>
<dbReference type="Proteomes" id="UP000192591">
    <property type="component" value="Unassembled WGS sequence"/>
</dbReference>
<gene>
    <name evidence="1" type="ORF">B1813_01445</name>
</gene>
<dbReference type="OrthoDB" id="3555895at2"/>
<organism evidence="1 2">
    <name type="scientific">Saccharomonospora piscinae</name>
    <dbReference type="NCBI Taxonomy" id="687388"/>
    <lineage>
        <taxon>Bacteria</taxon>
        <taxon>Bacillati</taxon>
        <taxon>Actinomycetota</taxon>
        <taxon>Actinomycetes</taxon>
        <taxon>Pseudonocardiales</taxon>
        <taxon>Pseudonocardiaceae</taxon>
        <taxon>Saccharomonospora</taxon>
    </lineage>
</organism>
<accession>A0A1V9ACH0</accession>
<dbReference type="EMBL" id="MWIH01000002">
    <property type="protein sequence ID" value="OQO94781.1"/>
    <property type="molecule type" value="Genomic_DNA"/>
</dbReference>
<sequence>MALENIWIATLSDGLIRADHVAGIEAHQTPELTGKASRWLLDVTLAAPAGSGTREGWEIAQLHRTLAQTDGYPSRAAEELARTLDYLRRRDIAGVLRAVVRHETLRFEFFPFDTGEDA</sequence>
<name>A0A1V9ACH0_SACPI</name>
<dbReference type="AlphaFoldDB" id="A0A1V9ACH0"/>
<evidence type="ECO:0000313" key="2">
    <source>
        <dbReference type="Proteomes" id="UP000192591"/>
    </source>
</evidence>
<evidence type="ECO:0000313" key="1">
    <source>
        <dbReference type="EMBL" id="OQO94781.1"/>
    </source>
</evidence>
<protein>
    <submittedName>
        <fullName evidence="1">Uncharacterized protein</fullName>
    </submittedName>
</protein>
<reference evidence="1 2" key="1">
    <citation type="submission" date="2017-02" db="EMBL/GenBank/DDBJ databases">
        <title>Draft genome of Saccharomonospora sp. 154.</title>
        <authorList>
            <person name="Alonso-Carmona G.S."/>
            <person name="De La Haba R."/>
            <person name="Vera-Gargallo B."/>
            <person name="Sandoval-Trujillo A.H."/>
            <person name="Ramirez-Duran N."/>
            <person name="Ventosa A."/>
        </authorList>
    </citation>
    <scope>NUCLEOTIDE SEQUENCE [LARGE SCALE GENOMIC DNA]</scope>
    <source>
        <strain evidence="1 2">LRS4.154</strain>
    </source>
</reference>
<dbReference type="RefSeq" id="WP_024873824.1">
    <property type="nucleotide sequence ID" value="NZ_AZUM01000001.1"/>
</dbReference>
<comment type="caution">
    <text evidence="1">The sequence shown here is derived from an EMBL/GenBank/DDBJ whole genome shotgun (WGS) entry which is preliminary data.</text>
</comment>
<keyword evidence="2" id="KW-1185">Reference proteome</keyword>